<evidence type="ECO:0000313" key="2">
    <source>
        <dbReference type="Proteomes" id="UP000016714"/>
    </source>
</evidence>
<protein>
    <submittedName>
        <fullName evidence="1">Uncharacterized protein</fullName>
    </submittedName>
</protein>
<proteinExistence type="predicted"/>
<organism evidence="1 2">
    <name type="scientific">Vibrio alginolyticus (strain ATCC 17749 / DSM 2171 / NBRC 15630 / NCIMB 1903 / NCTC 12160 / XII-53)</name>
    <dbReference type="NCBI Taxonomy" id="1219076"/>
    <lineage>
        <taxon>Bacteria</taxon>
        <taxon>Pseudomonadati</taxon>
        <taxon>Pseudomonadota</taxon>
        <taxon>Gammaproteobacteria</taxon>
        <taxon>Vibrionales</taxon>
        <taxon>Vibrionaceae</taxon>
        <taxon>Vibrio</taxon>
    </lineage>
</organism>
<dbReference type="EMBL" id="CP006718">
    <property type="protein sequence ID" value="AGV17620.1"/>
    <property type="molecule type" value="Genomic_DNA"/>
</dbReference>
<dbReference type="Proteomes" id="UP000016714">
    <property type="component" value="Chromosome 1"/>
</dbReference>
<sequence>MANRHSAQAVDTVSTSRSVLVNVAAPNRFDNIQNGRVT</sequence>
<accession>A0A2I3CBQ2</accession>
<gene>
    <name evidence="1" type="ORF">N646_1789</name>
</gene>
<dbReference type="KEGG" id="vag:N646_1789"/>
<dbReference type="AlphaFoldDB" id="A0A2I3CBQ2"/>
<dbReference type="HOGENOM" id="CLU_3334373_0_0_6"/>
<reference evidence="1 2" key="1">
    <citation type="journal article" date="2015" name="Genome Announc.">
        <title>Complete genome sequence of Vibrio alginolyticus ATCC 17749.</title>
        <authorList>
            <person name="Liu X.F."/>
            <person name="Cao Y."/>
            <person name="Zhang H.L."/>
            <person name="Chen Y.J."/>
            <person name="Hu C.J."/>
        </authorList>
    </citation>
    <scope>NUCLEOTIDE SEQUENCE [LARGE SCALE GENOMIC DNA]</scope>
    <source>
        <strain evidence="2">ATCC 17749 / DSM 2171 / NBRC 15630 / NCIMB 1903 / NCTC 12160 / XII-53</strain>
    </source>
</reference>
<evidence type="ECO:0000313" key="1">
    <source>
        <dbReference type="EMBL" id="AGV17620.1"/>
    </source>
</evidence>
<name>A0A2I3CBQ2_VIBAX</name>